<evidence type="ECO:0000256" key="4">
    <source>
        <dbReference type="ARBA" id="ARBA00022771"/>
    </source>
</evidence>
<evidence type="ECO:0000256" key="11">
    <source>
        <dbReference type="ARBA" id="ARBA00023306"/>
    </source>
</evidence>
<dbReference type="EMBL" id="VHII01000009">
    <property type="protein sequence ID" value="KAF1385406.1"/>
    <property type="molecule type" value="Genomic_DNA"/>
</dbReference>
<keyword evidence="8 12" id="KW-0238">DNA-binding</keyword>
<accession>A0A6A5ETR3</accession>
<comment type="similarity">
    <text evidence="2 13">Belongs to the THAP1 family.</text>
</comment>
<evidence type="ECO:0000256" key="10">
    <source>
        <dbReference type="ARBA" id="ARBA00023242"/>
    </source>
</evidence>
<evidence type="ECO:0000259" key="14">
    <source>
        <dbReference type="PROSITE" id="PS50950"/>
    </source>
</evidence>
<comment type="caution">
    <text evidence="15">The sequence shown here is derived from an EMBL/GenBank/DDBJ whole genome shotgun (WGS) entry which is preliminary data.</text>
</comment>
<dbReference type="GO" id="GO:0005654">
    <property type="term" value="C:nucleoplasm"/>
    <property type="evidence" value="ECO:0007669"/>
    <property type="project" value="UniProtKB-SubCell"/>
</dbReference>
<protein>
    <recommendedName>
        <fullName evidence="13">THAP domain-containing protein 1</fullName>
    </recommendedName>
</protein>
<organism evidence="15 16">
    <name type="scientific">Perca fluviatilis</name>
    <name type="common">European perch</name>
    <dbReference type="NCBI Taxonomy" id="8168"/>
    <lineage>
        <taxon>Eukaryota</taxon>
        <taxon>Metazoa</taxon>
        <taxon>Chordata</taxon>
        <taxon>Craniata</taxon>
        <taxon>Vertebrata</taxon>
        <taxon>Euteleostomi</taxon>
        <taxon>Actinopterygii</taxon>
        <taxon>Neopterygii</taxon>
        <taxon>Teleostei</taxon>
        <taxon>Neoteleostei</taxon>
        <taxon>Acanthomorphata</taxon>
        <taxon>Eupercaria</taxon>
        <taxon>Perciformes</taxon>
        <taxon>Percoidei</taxon>
        <taxon>Percidae</taxon>
        <taxon>Percinae</taxon>
        <taxon>Perca</taxon>
    </lineage>
</organism>
<dbReference type="AlphaFoldDB" id="A0A6A5ETR3"/>
<evidence type="ECO:0000256" key="5">
    <source>
        <dbReference type="ARBA" id="ARBA00022833"/>
    </source>
</evidence>
<comment type="subcellular location">
    <subcellularLocation>
        <location evidence="1 13">Nucleus</location>
        <location evidence="1 13">Nucleoplasm</location>
    </subcellularLocation>
</comment>
<dbReference type="PROSITE" id="PS50950">
    <property type="entry name" value="ZF_THAP"/>
    <property type="match status" value="1"/>
</dbReference>
<evidence type="ECO:0000256" key="7">
    <source>
        <dbReference type="ARBA" id="ARBA00023054"/>
    </source>
</evidence>
<dbReference type="PANTHER" id="PTHR46600:SF1">
    <property type="entry name" value="THAP DOMAIN-CONTAINING PROTEIN 1"/>
    <property type="match status" value="1"/>
</dbReference>
<dbReference type="GO" id="GO:0001935">
    <property type="term" value="P:endothelial cell proliferation"/>
    <property type="evidence" value="ECO:0007669"/>
    <property type="project" value="UniProtKB-UniRule"/>
</dbReference>
<gene>
    <name evidence="15" type="ORF">PFLUV_G00107430</name>
</gene>
<dbReference type="SUPFAM" id="SSF57716">
    <property type="entry name" value="Glucocorticoid receptor-like (DNA-binding domain)"/>
    <property type="match status" value="1"/>
</dbReference>
<dbReference type="SMART" id="SM00980">
    <property type="entry name" value="THAP"/>
    <property type="match status" value="1"/>
</dbReference>
<evidence type="ECO:0000313" key="15">
    <source>
        <dbReference type="EMBL" id="KAF1385406.1"/>
    </source>
</evidence>
<keyword evidence="3" id="KW-0479">Metal-binding</keyword>
<keyword evidence="16" id="KW-1185">Reference proteome</keyword>
<evidence type="ECO:0000256" key="3">
    <source>
        <dbReference type="ARBA" id="ARBA00022723"/>
    </source>
</evidence>
<evidence type="ECO:0000256" key="1">
    <source>
        <dbReference type="ARBA" id="ARBA00004642"/>
    </source>
</evidence>
<evidence type="ECO:0000256" key="6">
    <source>
        <dbReference type="ARBA" id="ARBA00023015"/>
    </source>
</evidence>
<name>A0A6A5ETR3_PERFL</name>
<dbReference type="SMART" id="SM00692">
    <property type="entry name" value="DM3"/>
    <property type="match status" value="1"/>
</dbReference>
<evidence type="ECO:0000256" key="2">
    <source>
        <dbReference type="ARBA" id="ARBA00006177"/>
    </source>
</evidence>
<keyword evidence="5" id="KW-0862">Zinc</keyword>
<comment type="function">
    <text evidence="13">DNA-binding transcription regulator that regulates endothelial cell proliferation and G1/S cell-cycle progression. Specifically binds the 5'-[AT]NTNN[GT]GGCA[AGT]-3' core DNA sequence and acts by modulating expression of pRB-E2F cell-cycle target genes.</text>
</comment>
<sequence>MVLNCFVPRCTAKTRKGQAVSFHHLPVKHLERCKQWLRAINHPKFREDTDMGNLKNLRVCSRHFKLEDYEPNVLGMKRITLKDTAIPSIFTFPEDEQPGPSVRKRIRRKTPIASNPLVSSSEDEEQLLLTSTPVKIPASGQEQFSPGGLNTSAGSIAELTVTLSSTSSSDDEGGKDWREKKIIVNESSLMSLFKFCQMCGKPILSKKIVDFGAKREVSGRRCRRRGGKNDNEILLAWTRSVVNHMWFACATTKGDVKVLKCR</sequence>
<dbReference type="InterPro" id="IPR026516">
    <property type="entry name" value="THAP1/10"/>
</dbReference>
<dbReference type="InterPro" id="IPR038441">
    <property type="entry name" value="THAP_Znf_sf"/>
</dbReference>
<dbReference type="PANTHER" id="PTHR46600">
    <property type="entry name" value="THAP DOMAIN-CONTAINING"/>
    <property type="match status" value="1"/>
</dbReference>
<keyword evidence="6 13" id="KW-0805">Transcription regulation</keyword>
<reference evidence="15 16" key="1">
    <citation type="submission" date="2019-06" db="EMBL/GenBank/DDBJ databases">
        <title>A chromosome-scale genome assembly of the European perch, Perca fluviatilis.</title>
        <authorList>
            <person name="Roques C."/>
            <person name="Zahm M."/>
            <person name="Cabau C."/>
            <person name="Klopp C."/>
            <person name="Bouchez O."/>
            <person name="Donnadieu C."/>
            <person name="Kuhl H."/>
            <person name="Gislard M."/>
            <person name="Guendouz S."/>
            <person name="Journot L."/>
            <person name="Haffray P."/>
            <person name="Bestin A."/>
            <person name="Morvezen R."/>
            <person name="Feron R."/>
            <person name="Wen M."/>
            <person name="Jouanno E."/>
            <person name="Herpin A."/>
            <person name="Schartl M."/>
            <person name="Postlethwait J."/>
            <person name="Schaerlinger B."/>
            <person name="Chardard D."/>
            <person name="Lecocq T."/>
            <person name="Poncet C."/>
            <person name="Jaffrelo L."/>
            <person name="Lampietro C."/>
            <person name="Guiguen Y."/>
        </authorList>
    </citation>
    <scope>NUCLEOTIDE SEQUENCE [LARGE SCALE GENOMIC DNA]</scope>
    <source>
        <tissue evidence="15">Blood</tissue>
    </source>
</reference>
<dbReference type="InterPro" id="IPR006612">
    <property type="entry name" value="THAP_Znf"/>
</dbReference>
<dbReference type="Proteomes" id="UP000465112">
    <property type="component" value="Chromosome 9"/>
</dbReference>
<keyword evidence="9 13" id="KW-0804">Transcription</keyword>
<evidence type="ECO:0000313" key="16">
    <source>
        <dbReference type="Proteomes" id="UP000465112"/>
    </source>
</evidence>
<evidence type="ECO:0000256" key="12">
    <source>
        <dbReference type="PROSITE-ProRule" id="PRU00309"/>
    </source>
</evidence>
<evidence type="ECO:0000256" key="9">
    <source>
        <dbReference type="ARBA" id="ARBA00023163"/>
    </source>
</evidence>
<feature type="domain" description="THAP-type" evidence="14">
    <location>
        <begin position="1"/>
        <end position="90"/>
    </location>
</feature>
<keyword evidence="4 12" id="KW-0863">Zinc-finger</keyword>
<proteinExistence type="inferred from homology"/>
<keyword evidence="10 13" id="KW-0539">Nucleus</keyword>
<keyword evidence="11 13" id="KW-0131">Cell cycle</keyword>
<dbReference type="GO" id="GO:0008270">
    <property type="term" value="F:zinc ion binding"/>
    <property type="evidence" value="ECO:0007669"/>
    <property type="project" value="UniProtKB-KW"/>
</dbReference>
<dbReference type="GO" id="GO:0043565">
    <property type="term" value="F:sequence-specific DNA binding"/>
    <property type="evidence" value="ECO:0007669"/>
    <property type="project" value="UniProtKB-UniRule"/>
</dbReference>
<dbReference type="Pfam" id="PF05485">
    <property type="entry name" value="THAP"/>
    <property type="match status" value="1"/>
</dbReference>
<dbReference type="Gene3D" id="6.20.210.20">
    <property type="entry name" value="THAP domain"/>
    <property type="match status" value="1"/>
</dbReference>
<keyword evidence="7 13" id="KW-0175">Coiled coil</keyword>
<dbReference type="GO" id="GO:0003700">
    <property type="term" value="F:DNA-binding transcription factor activity"/>
    <property type="evidence" value="ECO:0007669"/>
    <property type="project" value="UniProtKB-UniRule"/>
</dbReference>
<evidence type="ECO:0000256" key="8">
    <source>
        <dbReference type="ARBA" id="ARBA00023125"/>
    </source>
</evidence>
<evidence type="ECO:0000256" key="13">
    <source>
        <dbReference type="RuleBase" id="RU369073"/>
    </source>
</evidence>